<evidence type="ECO:0000313" key="2">
    <source>
        <dbReference type="Proteomes" id="UP001152795"/>
    </source>
</evidence>
<keyword evidence="2" id="KW-1185">Reference proteome</keyword>
<dbReference type="EMBL" id="CACRXK020007161">
    <property type="protein sequence ID" value="CAB4011474.1"/>
    <property type="molecule type" value="Genomic_DNA"/>
</dbReference>
<evidence type="ECO:0000313" key="1">
    <source>
        <dbReference type="EMBL" id="CAB4011474.1"/>
    </source>
</evidence>
<sequence length="52" mass="5603">FLNYSGLAGYADDTGKVNFGVRLVDADVFVEPKCALDVSADEYDVPGEYALL</sequence>
<dbReference type="AlphaFoldDB" id="A0A7D9ELZ5"/>
<name>A0A7D9ELZ5_PARCT</name>
<proteinExistence type="predicted"/>
<accession>A0A7D9ELZ5</accession>
<reference evidence="1" key="1">
    <citation type="submission" date="2020-04" db="EMBL/GenBank/DDBJ databases">
        <authorList>
            <person name="Alioto T."/>
            <person name="Alioto T."/>
            <person name="Gomez Garrido J."/>
        </authorList>
    </citation>
    <scope>NUCLEOTIDE SEQUENCE</scope>
    <source>
        <strain evidence="1">A484AB</strain>
    </source>
</reference>
<feature type="non-terminal residue" evidence="1">
    <location>
        <position position="1"/>
    </location>
</feature>
<protein>
    <submittedName>
        <fullName evidence="1">Uncharacterized protein</fullName>
    </submittedName>
</protein>
<dbReference type="Proteomes" id="UP001152795">
    <property type="component" value="Unassembled WGS sequence"/>
</dbReference>
<organism evidence="1 2">
    <name type="scientific">Paramuricea clavata</name>
    <name type="common">Red gorgonian</name>
    <name type="synonym">Violescent sea-whip</name>
    <dbReference type="NCBI Taxonomy" id="317549"/>
    <lineage>
        <taxon>Eukaryota</taxon>
        <taxon>Metazoa</taxon>
        <taxon>Cnidaria</taxon>
        <taxon>Anthozoa</taxon>
        <taxon>Octocorallia</taxon>
        <taxon>Malacalcyonacea</taxon>
        <taxon>Plexauridae</taxon>
        <taxon>Paramuricea</taxon>
    </lineage>
</organism>
<gene>
    <name evidence="1" type="ORF">PACLA_8A060647</name>
</gene>
<comment type="caution">
    <text evidence="1">The sequence shown here is derived from an EMBL/GenBank/DDBJ whole genome shotgun (WGS) entry which is preliminary data.</text>
</comment>